<dbReference type="InterPro" id="IPR038586">
    <property type="entry name" value="Tctex-1-like_sf"/>
</dbReference>
<keyword evidence="3" id="KW-1185">Reference proteome</keyword>
<dbReference type="Proteomes" id="UP000070544">
    <property type="component" value="Unassembled WGS sequence"/>
</dbReference>
<name>A0A139AB40_GONPJ</name>
<evidence type="ECO:0000256" key="1">
    <source>
        <dbReference type="SAM" id="MobiDB-lite"/>
    </source>
</evidence>
<dbReference type="InterPro" id="IPR005334">
    <property type="entry name" value="Tctex-1-like"/>
</dbReference>
<dbReference type="OMA" id="MGPAFGC"/>
<reference evidence="2 3" key="1">
    <citation type="journal article" date="2015" name="Genome Biol. Evol.">
        <title>Phylogenomic analyses indicate that early fungi evolved digesting cell walls of algal ancestors of land plants.</title>
        <authorList>
            <person name="Chang Y."/>
            <person name="Wang S."/>
            <person name="Sekimoto S."/>
            <person name="Aerts A.L."/>
            <person name="Choi C."/>
            <person name="Clum A."/>
            <person name="LaButti K.M."/>
            <person name="Lindquist E.A."/>
            <person name="Yee Ngan C."/>
            <person name="Ohm R.A."/>
            <person name="Salamov A.A."/>
            <person name="Grigoriev I.V."/>
            <person name="Spatafora J.W."/>
            <person name="Berbee M.L."/>
        </authorList>
    </citation>
    <scope>NUCLEOTIDE SEQUENCE [LARGE SCALE GENOMIC DNA]</scope>
    <source>
        <strain evidence="2 3">JEL478</strain>
    </source>
</reference>
<dbReference type="AlphaFoldDB" id="A0A139AB40"/>
<dbReference type="Pfam" id="PF03645">
    <property type="entry name" value="Tctex-1"/>
    <property type="match status" value="1"/>
</dbReference>
<dbReference type="Gene3D" id="3.30.1140.40">
    <property type="entry name" value="Tctex-1"/>
    <property type="match status" value="1"/>
</dbReference>
<protein>
    <submittedName>
        <fullName evidence="2">Tctex-1-domain-containing protein</fullName>
    </submittedName>
</protein>
<dbReference type="GO" id="GO:0045505">
    <property type="term" value="F:dynein intermediate chain binding"/>
    <property type="evidence" value="ECO:0007669"/>
    <property type="project" value="TreeGrafter"/>
</dbReference>
<accession>A0A139AB40</accession>
<evidence type="ECO:0000313" key="3">
    <source>
        <dbReference type="Proteomes" id="UP000070544"/>
    </source>
</evidence>
<feature type="region of interest" description="Disordered" evidence="1">
    <location>
        <begin position="1"/>
        <end position="70"/>
    </location>
</feature>
<dbReference type="CDD" id="cd21459">
    <property type="entry name" value="DLC-like_TCTEX1D2"/>
    <property type="match status" value="1"/>
</dbReference>
<proteinExistence type="predicted"/>
<feature type="compositionally biased region" description="Polar residues" evidence="1">
    <location>
        <begin position="46"/>
        <end position="58"/>
    </location>
</feature>
<dbReference type="STRING" id="1344416.A0A139AB40"/>
<organism evidence="2 3">
    <name type="scientific">Gonapodya prolifera (strain JEL478)</name>
    <name type="common">Monoblepharis prolifera</name>
    <dbReference type="NCBI Taxonomy" id="1344416"/>
    <lineage>
        <taxon>Eukaryota</taxon>
        <taxon>Fungi</taxon>
        <taxon>Fungi incertae sedis</taxon>
        <taxon>Chytridiomycota</taxon>
        <taxon>Chytridiomycota incertae sedis</taxon>
        <taxon>Monoblepharidomycetes</taxon>
        <taxon>Monoblepharidales</taxon>
        <taxon>Gonapodyaceae</taxon>
        <taxon>Gonapodya</taxon>
    </lineage>
</organism>
<dbReference type="EMBL" id="KQ965773">
    <property type="protein sequence ID" value="KXS13879.1"/>
    <property type="molecule type" value="Genomic_DNA"/>
</dbReference>
<evidence type="ECO:0000313" key="2">
    <source>
        <dbReference type="EMBL" id="KXS13879.1"/>
    </source>
</evidence>
<gene>
    <name evidence="2" type="ORF">M427DRAFT_33542</name>
</gene>
<sequence length="230" mass="25160">MPEPGPITTIKEESSRQSSASPERVPSAGASKPGPPPTQPSKPTASVSTRASRTNLAQGSLPPKSVRMSQGNLMAGSRSNLRGSRNLMGSKFGLAGSRNKLNAGDGEPVVERITYENTFQTKPDKKFRSEMVQRLVKDLLETRLNKVTYNAEKVPELTKSITNEILQEVKKLNFDRYKFVVEVNIGEFKGQGVRVASRSLADVTTDSYASASFRNAHIFAAAMVFGIYYE</sequence>
<dbReference type="GO" id="GO:0005737">
    <property type="term" value="C:cytoplasm"/>
    <property type="evidence" value="ECO:0007669"/>
    <property type="project" value="TreeGrafter"/>
</dbReference>
<dbReference type="OrthoDB" id="10260741at2759"/>
<dbReference type="GO" id="GO:0005868">
    <property type="term" value="C:cytoplasmic dynein complex"/>
    <property type="evidence" value="ECO:0007669"/>
    <property type="project" value="TreeGrafter"/>
</dbReference>
<dbReference type="PANTHER" id="PTHR21255:SF7">
    <property type="entry name" value="DYNEIN LIGHT CHAIN TCTEX-TYPE PROTEIN 2B"/>
    <property type="match status" value="1"/>
</dbReference>
<dbReference type="GO" id="GO:0007018">
    <property type="term" value="P:microtubule-based movement"/>
    <property type="evidence" value="ECO:0007669"/>
    <property type="project" value="TreeGrafter"/>
</dbReference>
<dbReference type="PANTHER" id="PTHR21255">
    <property type="entry name" value="T-COMPLEX-ASSOCIATED-TESTIS-EXPRESSED 1/ DYNEIN LIGHT CHAIN"/>
    <property type="match status" value="1"/>
</dbReference>